<feature type="transmembrane region" description="Helical" evidence="6">
    <location>
        <begin position="296"/>
        <end position="329"/>
    </location>
</feature>
<feature type="transmembrane region" description="Helical" evidence="6">
    <location>
        <begin position="265"/>
        <end position="284"/>
    </location>
</feature>
<organism evidence="7 8">
    <name type="scientific">Compostibacter hankyongensis</name>
    <dbReference type="NCBI Taxonomy" id="1007089"/>
    <lineage>
        <taxon>Bacteria</taxon>
        <taxon>Pseudomonadati</taxon>
        <taxon>Bacteroidota</taxon>
        <taxon>Chitinophagia</taxon>
        <taxon>Chitinophagales</taxon>
        <taxon>Chitinophagaceae</taxon>
        <taxon>Compostibacter</taxon>
    </lineage>
</organism>
<dbReference type="RefSeq" id="WP_344973678.1">
    <property type="nucleotide sequence ID" value="NZ_BAABFN010000001.1"/>
</dbReference>
<comment type="similarity">
    <text evidence="2">Belongs to the autoinducer-2 exporter (AI-2E) (TC 2.A.86) family.</text>
</comment>
<feature type="transmembrane region" description="Helical" evidence="6">
    <location>
        <begin position="12"/>
        <end position="30"/>
    </location>
</feature>
<name>A0ABP8FCR6_9BACT</name>
<gene>
    <name evidence="7" type="ORF">GCM10023143_01220</name>
</gene>
<sequence>MSYLNTDRLKQTGFILLILSVGAVLFWKFFDFLPGFLGALTLYVVMRPALIFLVKRRKWRKTPTAVLLMIVSFIVFLVPIGLFVNMTYGKIGLVMKNSGNILESVQQMAEKIRLSTSLDVLSDVNIQKAQDALANFLPRFLGSTFNVLTTIAVMYFFLYFMLTQFEEMENSLYEYTPLKEKNVLKLGREVNSMVFSNAVGIPLLGIVQAGCGILGYWIFGIKDLWFWGVITGFMSILPVVGTGIVWLPLSIFLIADGKTWQGIGLALYGVLIIGNMDNVFRFMWQKKMADVHPLITVFGVLIGINLFGFIGIIFGPLLISLFILLLKIYGDEFTIRKRSVQIVTDKPETE</sequence>
<keyword evidence="8" id="KW-1185">Reference proteome</keyword>
<dbReference type="PANTHER" id="PTHR21716:SF4">
    <property type="entry name" value="TRANSMEMBRANE PROTEIN 245"/>
    <property type="match status" value="1"/>
</dbReference>
<evidence type="ECO:0000256" key="2">
    <source>
        <dbReference type="ARBA" id="ARBA00009773"/>
    </source>
</evidence>
<evidence type="ECO:0000313" key="7">
    <source>
        <dbReference type="EMBL" id="GAA4300350.1"/>
    </source>
</evidence>
<proteinExistence type="inferred from homology"/>
<comment type="subcellular location">
    <subcellularLocation>
        <location evidence="1">Membrane</location>
        <topology evidence="1">Multi-pass membrane protein</topology>
    </subcellularLocation>
</comment>
<keyword evidence="3 6" id="KW-0812">Transmembrane</keyword>
<feature type="transmembrane region" description="Helical" evidence="6">
    <location>
        <begin position="225"/>
        <end position="253"/>
    </location>
</feature>
<comment type="caution">
    <text evidence="7">The sequence shown here is derived from an EMBL/GenBank/DDBJ whole genome shotgun (WGS) entry which is preliminary data.</text>
</comment>
<evidence type="ECO:0000256" key="4">
    <source>
        <dbReference type="ARBA" id="ARBA00022989"/>
    </source>
</evidence>
<evidence type="ECO:0000256" key="3">
    <source>
        <dbReference type="ARBA" id="ARBA00022692"/>
    </source>
</evidence>
<protein>
    <submittedName>
        <fullName evidence="7">AI-2E family transporter</fullName>
    </submittedName>
</protein>
<dbReference type="Proteomes" id="UP001501207">
    <property type="component" value="Unassembled WGS sequence"/>
</dbReference>
<reference evidence="8" key="1">
    <citation type="journal article" date="2019" name="Int. J. Syst. Evol. Microbiol.">
        <title>The Global Catalogue of Microorganisms (GCM) 10K type strain sequencing project: providing services to taxonomists for standard genome sequencing and annotation.</title>
        <authorList>
            <consortium name="The Broad Institute Genomics Platform"/>
            <consortium name="The Broad Institute Genome Sequencing Center for Infectious Disease"/>
            <person name="Wu L."/>
            <person name="Ma J."/>
        </authorList>
    </citation>
    <scope>NUCLEOTIDE SEQUENCE [LARGE SCALE GENOMIC DNA]</scope>
    <source>
        <strain evidence="8">JCM 17664</strain>
    </source>
</reference>
<evidence type="ECO:0000256" key="5">
    <source>
        <dbReference type="ARBA" id="ARBA00023136"/>
    </source>
</evidence>
<feature type="transmembrane region" description="Helical" evidence="6">
    <location>
        <begin position="66"/>
        <end position="88"/>
    </location>
</feature>
<dbReference type="EMBL" id="BAABFN010000001">
    <property type="protein sequence ID" value="GAA4300350.1"/>
    <property type="molecule type" value="Genomic_DNA"/>
</dbReference>
<dbReference type="PANTHER" id="PTHR21716">
    <property type="entry name" value="TRANSMEMBRANE PROTEIN"/>
    <property type="match status" value="1"/>
</dbReference>
<evidence type="ECO:0000256" key="1">
    <source>
        <dbReference type="ARBA" id="ARBA00004141"/>
    </source>
</evidence>
<dbReference type="Pfam" id="PF01594">
    <property type="entry name" value="AI-2E_transport"/>
    <property type="match status" value="1"/>
</dbReference>
<dbReference type="InterPro" id="IPR002549">
    <property type="entry name" value="AI-2E-like"/>
</dbReference>
<evidence type="ECO:0000256" key="6">
    <source>
        <dbReference type="SAM" id="Phobius"/>
    </source>
</evidence>
<feature type="transmembrane region" description="Helical" evidence="6">
    <location>
        <begin position="194"/>
        <end position="219"/>
    </location>
</feature>
<keyword evidence="4 6" id="KW-1133">Transmembrane helix</keyword>
<feature type="transmembrane region" description="Helical" evidence="6">
    <location>
        <begin position="140"/>
        <end position="162"/>
    </location>
</feature>
<feature type="transmembrane region" description="Helical" evidence="6">
    <location>
        <begin position="36"/>
        <end position="54"/>
    </location>
</feature>
<accession>A0ABP8FCR6</accession>
<keyword evidence="5 6" id="KW-0472">Membrane</keyword>
<evidence type="ECO:0000313" key="8">
    <source>
        <dbReference type="Proteomes" id="UP001501207"/>
    </source>
</evidence>